<evidence type="ECO:0000256" key="12">
    <source>
        <dbReference type="SAM" id="MobiDB-lite"/>
    </source>
</evidence>
<reference evidence="14" key="1">
    <citation type="submission" date="2022-11" db="UniProtKB">
        <authorList>
            <consortium name="EnsemblMetazoa"/>
        </authorList>
    </citation>
    <scope>IDENTIFICATION</scope>
</reference>
<evidence type="ECO:0000256" key="7">
    <source>
        <dbReference type="ARBA" id="ARBA00023065"/>
    </source>
</evidence>
<evidence type="ECO:0000256" key="5">
    <source>
        <dbReference type="ARBA" id="ARBA00022989"/>
    </source>
</evidence>
<keyword evidence="10 11" id="KW-0407">Ion channel</keyword>
<dbReference type="EnsemblMetazoa" id="XM_038199235.1">
    <property type="protein sequence ID" value="XP_038055163.1"/>
    <property type="gene ID" value="LOC119727369"/>
</dbReference>
<dbReference type="OMA" id="FLEHCNC"/>
<evidence type="ECO:0000256" key="13">
    <source>
        <dbReference type="SAM" id="Phobius"/>
    </source>
</evidence>
<feature type="compositionally biased region" description="Polar residues" evidence="12">
    <location>
        <begin position="1"/>
        <end position="12"/>
    </location>
</feature>
<evidence type="ECO:0000256" key="4">
    <source>
        <dbReference type="ARBA" id="ARBA00022692"/>
    </source>
</evidence>
<keyword evidence="8 13" id="KW-0472">Membrane</keyword>
<dbReference type="GO" id="GO:0005886">
    <property type="term" value="C:plasma membrane"/>
    <property type="evidence" value="ECO:0007669"/>
    <property type="project" value="TreeGrafter"/>
</dbReference>
<proteinExistence type="inferred from homology"/>
<evidence type="ECO:0000256" key="9">
    <source>
        <dbReference type="ARBA" id="ARBA00023201"/>
    </source>
</evidence>
<sequence>MGKSSVRVQALSNGGADDPTRSFGESVFAITDNSSSTSGLNDGTERREIADDPVCQEVKEKRKLLFREFASDTSLHGIKYVTNPKHHKFRRFVWLILVLVAFIGFIVTTVDHLQKFLKYDTSTSLTYITQPNQTLPAITICNYNAFKKSAVINSGWESIIPVLLPYVTKASIPQSQVDVDVYENITLPDWDVNETNERWGHRIEDMLLECQWKQGYNCGPQDFKMVWTDLGPCYTFNGGNVSQAGADASPYVVNGTTSEEGLRIRLNLEQYDYLATPYDTAGFKILIHNRYDVATFVNPGIIQAAPGFNTFIPLTKTIIKGKKSPYVTNCTDGGLKYFATYTPNTCLIECLTDAAFEECGCFLPWTSGGDGEVCDFETAASCSFNALVGVDCPCNMPCLEEQYKTRVSMTATPAQYAIPTLCDKYNMTQEEIRNNIVDLYIYFEDMRVTVIEHKGAYEFYDLTSDVGGEIGLLLGASVLTLFEFLDYLAVYHMMGLALLKKCYHRHFGKRR</sequence>
<keyword evidence="2 11" id="KW-0813">Transport</keyword>
<evidence type="ECO:0000256" key="1">
    <source>
        <dbReference type="ARBA" id="ARBA00004141"/>
    </source>
</evidence>
<keyword evidence="3 11" id="KW-0894">Sodium channel</keyword>
<evidence type="ECO:0000313" key="14">
    <source>
        <dbReference type="EnsemblMetazoa" id="XP_038055163.1"/>
    </source>
</evidence>
<feature type="transmembrane region" description="Helical" evidence="13">
    <location>
        <begin position="470"/>
        <end position="491"/>
    </location>
</feature>
<organism evidence="14 15">
    <name type="scientific">Patiria miniata</name>
    <name type="common">Bat star</name>
    <name type="synonym">Asterina miniata</name>
    <dbReference type="NCBI Taxonomy" id="46514"/>
    <lineage>
        <taxon>Eukaryota</taxon>
        <taxon>Metazoa</taxon>
        <taxon>Echinodermata</taxon>
        <taxon>Eleutherozoa</taxon>
        <taxon>Asterozoa</taxon>
        <taxon>Asteroidea</taxon>
        <taxon>Valvatacea</taxon>
        <taxon>Valvatida</taxon>
        <taxon>Asterinidae</taxon>
        <taxon>Patiria</taxon>
    </lineage>
</organism>
<comment type="subcellular location">
    <subcellularLocation>
        <location evidence="1">Membrane</location>
        <topology evidence="1">Multi-pass membrane protein</topology>
    </subcellularLocation>
</comment>
<evidence type="ECO:0000256" key="6">
    <source>
        <dbReference type="ARBA" id="ARBA00023053"/>
    </source>
</evidence>
<comment type="similarity">
    <text evidence="11">Belongs to the amiloride-sensitive sodium channel (TC 1.A.6) family.</text>
</comment>
<keyword evidence="5 13" id="KW-1133">Transmembrane helix</keyword>
<dbReference type="AlphaFoldDB" id="A0A913ZTU5"/>
<keyword evidence="15" id="KW-1185">Reference proteome</keyword>
<protein>
    <submittedName>
        <fullName evidence="14">Uncharacterized protein</fullName>
    </submittedName>
</protein>
<evidence type="ECO:0000256" key="10">
    <source>
        <dbReference type="ARBA" id="ARBA00023303"/>
    </source>
</evidence>
<dbReference type="Proteomes" id="UP000887568">
    <property type="component" value="Unplaced"/>
</dbReference>
<dbReference type="GO" id="GO:0015280">
    <property type="term" value="F:ligand-gated sodium channel activity"/>
    <property type="evidence" value="ECO:0007669"/>
    <property type="project" value="TreeGrafter"/>
</dbReference>
<name>A0A913ZTU5_PATMI</name>
<dbReference type="GeneID" id="119727369"/>
<dbReference type="PANTHER" id="PTHR11690">
    <property type="entry name" value="AMILORIDE-SENSITIVE SODIUM CHANNEL-RELATED"/>
    <property type="match status" value="1"/>
</dbReference>
<feature type="transmembrane region" description="Helical" evidence="13">
    <location>
        <begin position="92"/>
        <end position="110"/>
    </location>
</feature>
<feature type="region of interest" description="Disordered" evidence="12">
    <location>
        <begin position="1"/>
        <end position="23"/>
    </location>
</feature>
<keyword evidence="4 11" id="KW-0812">Transmembrane</keyword>
<dbReference type="RefSeq" id="XP_038055163.1">
    <property type="nucleotide sequence ID" value="XM_038199235.1"/>
</dbReference>
<evidence type="ECO:0000313" key="15">
    <source>
        <dbReference type="Proteomes" id="UP000887568"/>
    </source>
</evidence>
<dbReference type="Gene3D" id="2.60.470.10">
    <property type="entry name" value="Acid-sensing ion channels like domains"/>
    <property type="match status" value="1"/>
</dbReference>
<keyword evidence="6" id="KW-0915">Sodium</keyword>
<evidence type="ECO:0000256" key="8">
    <source>
        <dbReference type="ARBA" id="ARBA00023136"/>
    </source>
</evidence>
<dbReference type="PRINTS" id="PR01078">
    <property type="entry name" value="AMINACHANNEL"/>
</dbReference>
<keyword evidence="9 11" id="KW-0739">Sodium transport</keyword>
<dbReference type="OrthoDB" id="6502088at2759"/>
<dbReference type="Pfam" id="PF00858">
    <property type="entry name" value="ASC"/>
    <property type="match status" value="1"/>
</dbReference>
<dbReference type="InterPro" id="IPR001873">
    <property type="entry name" value="ENaC"/>
</dbReference>
<evidence type="ECO:0000256" key="2">
    <source>
        <dbReference type="ARBA" id="ARBA00022448"/>
    </source>
</evidence>
<evidence type="ECO:0000256" key="3">
    <source>
        <dbReference type="ARBA" id="ARBA00022461"/>
    </source>
</evidence>
<accession>A0A913ZTU5</accession>
<dbReference type="Gene3D" id="1.10.287.770">
    <property type="entry name" value="YojJ-like"/>
    <property type="match status" value="1"/>
</dbReference>
<keyword evidence="7 11" id="KW-0406">Ion transport</keyword>
<evidence type="ECO:0000256" key="11">
    <source>
        <dbReference type="RuleBase" id="RU000679"/>
    </source>
</evidence>